<comment type="caution">
    <text evidence="12">The sequence shown here is derived from an EMBL/GenBank/DDBJ whole genome shotgun (WGS) entry which is preliminary data.</text>
</comment>
<keyword evidence="7 10" id="KW-0028">Amino-acid biosynthesis</keyword>
<dbReference type="InterPro" id="IPR015928">
    <property type="entry name" value="Aconitase/3IPM_dehydase_swvl"/>
</dbReference>
<comment type="catalytic activity">
    <reaction evidence="1 10">
        <text>(2R,3S)-3-isopropylmalate = (2S)-2-isopropylmalate</text>
        <dbReference type="Rhea" id="RHEA:32287"/>
        <dbReference type="ChEBI" id="CHEBI:1178"/>
        <dbReference type="ChEBI" id="CHEBI:35121"/>
        <dbReference type="EC" id="4.2.1.33"/>
    </reaction>
</comment>
<protein>
    <recommendedName>
        <fullName evidence="10">3-isopropylmalate dehydratase small subunit</fullName>
        <ecNumber evidence="10">4.2.1.33</ecNumber>
    </recommendedName>
    <alternativeName>
        <fullName evidence="10">Alpha-IPM isomerase</fullName>
        <shortName evidence="10">IPMI</shortName>
    </alternativeName>
    <alternativeName>
        <fullName evidence="10">Isopropylmalate isomerase</fullName>
    </alternativeName>
</protein>
<dbReference type="EMBL" id="JAKHSK010000030">
    <property type="protein sequence ID" value="MCL6219997.1"/>
    <property type="molecule type" value="Genomic_DNA"/>
</dbReference>
<name>A0A9X1ZS29_9FLAO</name>
<dbReference type="NCBIfam" id="NF002458">
    <property type="entry name" value="PRK01641.1"/>
    <property type="match status" value="1"/>
</dbReference>
<dbReference type="Gene3D" id="3.20.19.10">
    <property type="entry name" value="Aconitase, domain 4"/>
    <property type="match status" value="1"/>
</dbReference>
<evidence type="ECO:0000256" key="2">
    <source>
        <dbReference type="ARBA" id="ARBA00002695"/>
    </source>
</evidence>
<accession>A0A9X1ZS29</accession>
<comment type="function">
    <text evidence="2 10">Catalyzes the isomerization between 2-isopropylmalate and 3-isopropylmalate, via the formation of 2-isopropylmaleate.</text>
</comment>
<dbReference type="SUPFAM" id="SSF52016">
    <property type="entry name" value="LeuD/IlvD-like"/>
    <property type="match status" value="1"/>
</dbReference>
<organism evidence="12 13">
    <name type="scientific">Zunongwangia pacifica</name>
    <dbReference type="NCBI Taxonomy" id="2911062"/>
    <lineage>
        <taxon>Bacteria</taxon>
        <taxon>Pseudomonadati</taxon>
        <taxon>Bacteroidota</taxon>
        <taxon>Flavobacteriia</taxon>
        <taxon>Flavobacteriales</taxon>
        <taxon>Flavobacteriaceae</taxon>
        <taxon>Zunongwangia</taxon>
    </lineage>
</organism>
<dbReference type="HAMAP" id="MF_01031">
    <property type="entry name" value="LeuD_type1"/>
    <property type="match status" value="1"/>
</dbReference>
<evidence type="ECO:0000256" key="8">
    <source>
        <dbReference type="ARBA" id="ARBA00023239"/>
    </source>
</evidence>
<dbReference type="EC" id="4.2.1.33" evidence="10"/>
<dbReference type="InterPro" id="IPR000573">
    <property type="entry name" value="AconitaseA/IPMdHydase_ssu_swvl"/>
</dbReference>
<dbReference type="FunFam" id="3.20.19.10:FF:000003">
    <property type="entry name" value="3-isopropylmalate dehydratase small subunit"/>
    <property type="match status" value="1"/>
</dbReference>
<dbReference type="PANTHER" id="PTHR43345">
    <property type="entry name" value="3-ISOPROPYLMALATE DEHYDRATASE SMALL SUBUNIT 2-RELATED-RELATED"/>
    <property type="match status" value="1"/>
</dbReference>
<keyword evidence="8 10" id="KW-0456">Lyase</keyword>
<evidence type="ECO:0000313" key="13">
    <source>
        <dbReference type="Proteomes" id="UP001139521"/>
    </source>
</evidence>
<keyword evidence="13" id="KW-1185">Reference proteome</keyword>
<dbReference type="GO" id="GO:0003861">
    <property type="term" value="F:3-isopropylmalate dehydratase activity"/>
    <property type="evidence" value="ECO:0007669"/>
    <property type="project" value="UniProtKB-UniRule"/>
</dbReference>
<dbReference type="RefSeq" id="WP_249602706.1">
    <property type="nucleotide sequence ID" value="NZ_JAKHSK010000030.1"/>
</dbReference>
<dbReference type="AlphaFoldDB" id="A0A9X1ZS29"/>
<evidence type="ECO:0000256" key="5">
    <source>
        <dbReference type="ARBA" id="ARBA00011271"/>
    </source>
</evidence>
<dbReference type="NCBIfam" id="TIGR00171">
    <property type="entry name" value="leuD"/>
    <property type="match status" value="1"/>
</dbReference>
<reference evidence="12" key="1">
    <citation type="submission" date="2022-01" db="EMBL/GenBank/DDBJ databases">
        <title>Genome sequencing of Zunongwangia sp. M21534 genome.</title>
        <authorList>
            <person name="Chen Y."/>
            <person name="Dong C."/>
            <person name="Shao Z."/>
        </authorList>
    </citation>
    <scope>NUCLEOTIDE SEQUENCE</scope>
    <source>
        <strain evidence="12">MCCC M21534</strain>
    </source>
</reference>
<dbReference type="InterPro" id="IPR004431">
    <property type="entry name" value="3-IsopropMal_deHydase_ssu"/>
</dbReference>
<evidence type="ECO:0000256" key="7">
    <source>
        <dbReference type="ARBA" id="ARBA00022605"/>
    </source>
</evidence>
<sequence>MEKFTTLQDTAVPLEVENIDTDQIIPARFLKATDKAGFGENLFKDWRFDKDGKPVEDFSLNQDQYSGQILIAGNNFGCGSSREHAAWALKAYGFKVVVSSYFADIFKGNALNNGLLPVQVSPEFLEELFLAIRKDNKESFKIDLENQKIEILSSGKSENFAIDAYKKTCLINGFDDIDFLVSKLDAIKKFEEKQTQMREAAIQE</sequence>
<feature type="domain" description="Aconitase A/isopropylmalate dehydratase small subunit swivel" evidence="11">
    <location>
        <begin position="1"/>
        <end position="122"/>
    </location>
</feature>
<keyword evidence="9 10" id="KW-0100">Branched-chain amino acid biosynthesis</keyword>
<evidence type="ECO:0000256" key="1">
    <source>
        <dbReference type="ARBA" id="ARBA00000491"/>
    </source>
</evidence>
<keyword evidence="6 10" id="KW-0432">Leucine biosynthesis</keyword>
<dbReference type="GO" id="GO:0009316">
    <property type="term" value="C:3-isopropylmalate dehydratase complex"/>
    <property type="evidence" value="ECO:0007669"/>
    <property type="project" value="InterPro"/>
</dbReference>
<evidence type="ECO:0000259" key="11">
    <source>
        <dbReference type="Pfam" id="PF00694"/>
    </source>
</evidence>
<evidence type="ECO:0000313" key="12">
    <source>
        <dbReference type="EMBL" id="MCL6219997.1"/>
    </source>
</evidence>
<gene>
    <name evidence="10 12" type="primary">leuD</name>
    <name evidence="12" type="ORF">L1967_17025</name>
</gene>
<dbReference type="InterPro" id="IPR050075">
    <property type="entry name" value="LeuD"/>
</dbReference>
<evidence type="ECO:0000256" key="4">
    <source>
        <dbReference type="ARBA" id="ARBA00009845"/>
    </source>
</evidence>
<dbReference type="Pfam" id="PF00694">
    <property type="entry name" value="Aconitase_C"/>
    <property type="match status" value="1"/>
</dbReference>
<dbReference type="GO" id="GO:0009098">
    <property type="term" value="P:L-leucine biosynthetic process"/>
    <property type="evidence" value="ECO:0007669"/>
    <property type="project" value="UniProtKB-UniRule"/>
</dbReference>
<evidence type="ECO:0000256" key="3">
    <source>
        <dbReference type="ARBA" id="ARBA00004729"/>
    </source>
</evidence>
<dbReference type="PANTHER" id="PTHR43345:SF5">
    <property type="entry name" value="3-ISOPROPYLMALATE DEHYDRATASE SMALL SUBUNIT"/>
    <property type="match status" value="1"/>
</dbReference>
<comment type="similarity">
    <text evidence="4 10">Belongs to the LeuD family. LeuD type 1 subfamily.</text>
</comment>
<evidence type="ECO:0000256" key="9">
    <source>
        <dbReference type="ARBA" id="ARBA00023304"/>
    </source>
</evidence>
<dbReference type="InterPro" id="IPR033940">
    <property type="entry name" value="IPMI_Swivel"/>
</dbReference>
<proteinExistence type="inferred from homology"/>
<dbReference type="Proteomes" id="UP001139521">
    <property type="component" value="Unassembled WGS sequence"/>
</dbReference>
<dbReference type="CDD" id="cd01577">
    <property type="entry name" value="IPMI_Swivel"/>
    <property type="match status" value="1"/>
</dbReference>
<evidence type="ECO:0000256" key="6">
    <source>
        <dbReference type="ARBA" id="ARBA00022430"/>
    </source>
</evidence>
<comment type="pathway">
    <text evidence="3 10">Amino-acid biosynthesis; L-leucine biosynthesis; L-leucine from 3-methyl-2-oxobutanoate: step 2/4.</text>
</comment>
<evidence type="ECO:0000256" key="10">
    <source>
        <dbReference type="HAMAP-Rule" id="MF_01031"/>
    </source>
</evidence>
<comment type="subunit">
    <text evidence="5 10">Heterodimer of LeuC and LeuD.</text>
</comment>